<keyword evidence="2 4" id="KW-0479">Metal-binding</keyword>
<dbReference type="PANTHER" id="PTHR18952">
    <property type="entry name" value="CARBONIC ANHYDRASE"/>
    <property type="match status" value="1"/>
</dbReference>
<dbReference type="SUPFAM" id="SSF51069">
    <property type="entry name" value="Carbonic anhydrase"/>
    <property type="match status" value="1"/>
</dbReference>
<evidence type="ECO:0000313" key="7">
    <source>
        <dbReference type="RefSeq" id="XP_030375943.1"/>
    </source>
</evidence>
<comment type="cofactor">
    <cofactor evidence="4">
        <name>Zn(2+)</name>
        <dbReference type="ChEBI" id="CHEBI:29105"/>
    </cofactor>
</comment>
<keyword evidence="3 4" id="KW-0862">Zinc</keyword>
<protein>
    <recommendedName>
        <fullName evidence="4">Carbonic anhydrase</fullName>
        <ecNumber evidence="4">4.2.1.1</ecNumber>
    </recommendedName>
</protein>
<dbReference type="InterPro" id="IPR018338">
    <property type="entry name" value="Carbonic_anhydrase_a-class_CS"/>
</dbReference>
<dbReference type="GO" id="GO:0004089">
    <property type="term" value="F:carbonate dehydratase activity"/>
    <property type="evidence" value="ECO:0007669"/>
    <property type="project" value="UniProtKB-UniRule"/>
</dbReference>
<comment type="catalytic activity">
    <reaction evidence="4">
        <text>hydrogencarbonate + H(+) = CO2 + H2O</text>
        <dbReference type="Rhea" id="RHEA:10748"/>
        <dbReference type="ChEBI" id="CHEBI:15377"/>
        <dbReference type="ChEBI" id="CHEBI:15378"/>
        <dbReference type="ChEBI" id="CHEBI:16526"/>
        <dbReference type="ChEBI" id="CHEBI:17544"/>
        <dbReference type="EC" id="4.2.1.1"/>
    </reaction>
</comment>
<gene>
    <name evidence="7" type="primary">LOC115625154</name>
</gene>
<dbReference type="OrthoDB" id="429145at2759"/>
<comment type="function">
    <text evidence="4">Reversible hydration of carbon dioxide.</text>
</comment>
<evidence type="ECO:0000256" key="2">
    <source>
        <dbReference type="ARBA" id="ARBA00022723"/>
    </source>
</evidence>
<evidence type="ECO:0000256" key="1">
    <source>
        <dbReference type="ARBA" id="ARBA00010718"/>
    </source>
</evidence>
<accession>A0A6J2TLD0</accession>
<sequence length="311" mass="35570">MHFVIFSCQLLGFLRVFAFSQAYIQISQEYLNDILIDRAQDRAAGEYNYDYNGDDWTGLCQIGQSQSPIDLLYDDAIKNNTIPRIQFHHYGESLRTPLVLMNNGHTANMVIPPTRTGQRPFITGGLLRGEYEVQSVHFHWGSNSSKGSEHSINFMRYDVEMHIVHKNRRYESMAEASQNADGLAVLAVMFGAQPQPFSQYYGLNKIFNQLPRIVEYNTNTTIPGQLNMAQLLGNIIVGVFYSYNGSLTTPDCAEAVTWTVFPDVINIPERHIMKFWQLKDSRGTPLINNYRTIQDTNQRPVYYRGVSSLFL</sequence>
<dbReference type="PROSITE" id="PS51144">
    <property type="entry name" value="ALPHA_CA_2"/>
    <property type="match status" value="1"/>
</dbReference>
<reference evidence="7" key="1">
    <citation type="submission" date="2025-08" db="UniProtKB">
        <authorList>
            <consortium name="RefSeq"/>
        </authorList>
    </citation>
    <scope>IDENTIFICATION</scope>
    <source>
        <strain evidence="7">11010-0011.00</strain>
        <tissue evidence="7">Whole body</tissue>
    </source>
</reference>
<dbReference type="GO" id="GO:0005737">
    <property type="term" value="C:cytoplasm"/>
    <property type="evidence" value="ECO:0007669"/>
    <property type="project" value="TreeGrafter"/>
</dbReference>
<dbReference type="InterPro" id="IPR023561">
    <property type="entry name" value="Carbonic_anhydrase_a-class"/>
</dbReference>
<evidence type="ECO:0000256" key="4">
    <source>
        <dbReference type="RuleBase" id="RU367011"/>
    </source>
</evidence>
<evidence type="ECO:0000259" key="5">
    <source>
        <dbReference type="PROSITE" id="PS51144"/>
    </source>
</evidence>
<keyword evidence="6" id="KW-1185">Reference proteome</keyword>
<dbReference type="EC" id="4.2.1.1" evidence="4"/>
<keyword evidence="4" id="KW-0732">Signal</keyword>
<dbReference type="RefSeq" id="XP_030375943.1">
    <property type="nucleotide sequence ID" value="XM_030520083.1"/>
</dbReference>
<comment type="similarity">
    <text evidence="1 4">Belongs to the alpha-carbonic anhydrase family.</text>
</comment>
<feature type="chain" id="PRO_5027156362" description="Carbonic anhydrase" evidence="4">
    <location>
        <begin position="23"/>
        <end position="311"/>
    </location>
</feature>
<dbReference type="PROSITE" id="PS00162">
    <property type="entry name" value="ALPHA_CA_1"/>
    <property type="match status" value="1"/>
</dbReference>
<dbReference type="PANTHER" id="PTHR18952:SF137">
    <property type="entry name" value="CARBONIC ANHYDRASE"/>
    <property type="match status" value="1"/>
</dbReference>
<name>A0A6J2TLD0_DROLE</name>
<dbReference type="GO" id="GO:0008270">
    <property type="term" value="F:zinc ion binding"/>
    <property type="evidence" value="ECO:0007669"/>
    <property type="project" value="UniProtKB-UniRule"/>
</dbReference>
<dbReference type="GeneID" id="115625154"/>
<feature type="signal peptide" evidence="4">
    <location>
        <begin position="1"/>
        <end position="22"/>
    </location>
</feature>
<organism evidence="6 7">
    <name type="scientific">Drosophila lebanonensis</name>
    <name type="common">Fruit fly</name>
    <name type="synonym">Scaptodrosophila lebanonensis</name>
    <dbReference type="NCBI Taxonomy" id="7225"/>
    <lineage>
        <taxon>Eukaryota</taxon>
        <taxon>Metazoa</taxon>
        <taxon>Ecdysozoa</taxon>
        <taxon>Arthropoda</taxon>
        <taxon>Hexapoda</taxon>
        <taxon>Insecta</taxon>
        <taxon>Pterygota</taxon>
        <taxon>Neoptera</taxon>
        <taxon>Endopterygota</taxon>
        <taxon>Diptera</taxon>
        <taxon>Brachycera</taxon>
        <taxon>Muscomorpha</taxon>
        <taxon>Ephydroidea</taxon>
        <taxon>Drosophilidae</taxon>
        <taxon>Scaptodrosophila</taxon>
    </lineage>
</organism>
<dbReference type="AlphaFoldDB" id="A0A6J2TLD0"/>
<dbReference type="SMART" id="SM01057">
    <property type="entry name" value="Carb_anhydrase"/>
    <property type="match status" value="1"/>
</dbReference>
<dbReference type="Pfam" id="PF00194">
    <property type="entry name" value="Carb_anhydrase"/>
    <property type="match status" value="1"/>
</dbReference>
<evidence type="ECO:0000256" key="3">
    <source>
        <dbReference type="ARBA" id="ARBA00022833"/>
    </source>
</evidence>
<feature type="domain" description="Alpha-carbonic anhydrase" evidence="5">
    <location>
        <begin position="45"/>
        <end position="305"/>
    </location>
</feature>
<dbReference type="InterPro" id="IPR001148">
    <property type="entry name" value="CA_dom"/>
</dbReference>
<dbReference type="Proteomes" id="UP000504634">
    <property type="component" value="Unplaced"/>
</dbReference>
<proteinExistence type="inferred from homology"/>
<keyword evidence="4" id="KW-0456">Lyase</keyword>
<dbReference type="Gene3D" id="3.10.200.10">
    <property type="entry name" value="Alpha carbonic anhydrase"/>
    <property type="match status" value="1"/>
</dbReference>
<dbReference type="CDD" id="cd00326">
    <property type="entry name" value="alpha_CA"/>
    <property type="match status" value="1"/>
</dbReference>
<dbReference type="InterPro" id="IPR036398">
    <property type="entry name" value="CA_dom_sf"/>
</dbReference>
<evidence type="ECO:0000313" key="6">
    <source>
        <dbReference type="Proteomes" id="UP000504634"/>
    </source>
</evidence>